<comment type="subcellular location">
    <subcellularLocation>
        <location evidence="2">Cell membrane</location>
        <topology evidence="2">Multi-pass membrane protein</topology>
    </subcellularLocation>
</comment>
<keyword evidence="11 18" id="KW-0812">Transmembrane</keyword>
<dbReference type="OrthoDB" id="9799199at2"/>
<proteinExistence type="inferred from homology"/>
<dbReference type="PANTHER" id="PTHR46382:SF1">
    <property type="entry name" value="PHOSPHATIDATE CYTIDYLYLTRANSFERASE"/>
    <property type="match status" value="1"/>
</dbReference>
<keyword evidence="8" id="KW-1003">Cell membrane</keyword>
<comment type="similarity">
    <text evidence="5 18">Belongs to the CDS family.</text>
</comment>
<evidence type="ECO:0000256" key="4">
    <source>
        <dbReference type="ARBA" id="ARBA00005189"/>
    </source>
</evidence>
<evidence type="ECO:0000256" key="14">
    <source>
        <dbReference type="ARBA" id="ARBA00023098"/>
    </source>
</evidence>
<evidence type="ECO:0000256" key="1">
    <source>
        <dbReference type="ARBA" id="ARBA00001698"/>
    </source>
</evidence>
<dbReference type="PANTHER" id="PTHR46382">
    <property type="entry name" value="PHOSPHATIDATE CYTIDYLYLTRANSFERASE"/>
    <property type="match status" value="1"/>
</dbReference>
<dbReference type="Pfam" id="PF01148">
    <property type="entry name" value="CTP_transf_1"/>
    <property type="match status" value="1"/>
</dbReference>
<keyword evidence="12 18" id="KW-0548">Nucleotidyltransferase</keyword>
<evidence type="ECO:0000256" key="3">
    <source>
        <dbReference type="ARBA" id="ARBA00005119"/>
    </source>
</evidence>
<evidence type="ECO:0000256" key="10">
    <source>
        <dbReference type="ARBA" id="ARBA00022679"/>
    </source>
</evidence>
<dbReference type="GO" id="GO:0005886">
    <property type="term" value="C:plasma membrane"/>
    <property type="evidence" value="ECO:0007669"/>
    <property type="project" value="UniProtKB-SubCell"/>
</dbReference>
<comment type="pathway">
    <text evidence="3 18">Phospholipid metabolism; CDP-diacylglycerol biosynthesis; CDP-diacylglycerol from sn-glycerol 3-phosphate: step 3/3.</text>
</comment>
<dbReference type="UniPathway" id="UPA00557">
    <property type="reaction ID" value="UER00614"/>
</dbReference>
<keyword evidence="16" id="KW-0594">Phospholipid biosynthesis</keyword>
<accession>A0A4Y8X4W5</accession>
<evidence type="ECO:0000256" key="16">
    <source>
        <dbReference type="ARBA" id="ARBA00023209"/>
    </source>
</evidence>
<dbReference type="GO" id="GO:0016024">
    <property type="term" value="P:CDP-diacylglycerol biosynthetic process"/>
    <property type="evidence" value="ECO:0007669"/>
    <property type="project" value="UniProtKB-UniPathway"/>
</dbReference>
<dbReference type="EMBL" id="JACHMC010000001">
    <property type="protein sequence ID" value="MBB4883168.1"/>
    <property type="molecule type" value="Genomic_DNA"/>
</dbReference>
<comment type="caution">
    <text evidence="19">The sequence shown here is derived from an EMBL/GenBank/DDBJ whole genome shotgun (WGS) entry which is preliminary data.</text>
</comment>
<keyword evidence="20" id="KW-1185">Reference proteome</keyword>
<dbReference type="AlphaFoldDB" id="A0A4Y8X4W5"/>
<gene>
    <name evidence="19" type="ORF">BJ976_001519</name>
</gene>
<keyword evidence="15" id="KW-0472">Membrane</keyword>
<evidence type="ECO:0000256" key="12">
    <source>
        <dbReference type="ARBA" id="ARBA00022695"/>
    </source>
</evidence>
<evidence type="ECO:0000256" key="8">
    <source>
        <dbReference type="ARBA" id="ARBA00022475"/>
    </source>
</evidence>
<evidence type="ECO:0000256" key="13">
    <source>
        <dbReference type="ARBA" id="ARBA00022989"/>
    </source>
</evidence>
<evidence type="ECO:0000256" key="11">
    <source>
        <dbReference type="ARBA" id="ARBA00022692"/>
    </source>
</evidence>
<sequence length="277" mass="28969">MTSSVQTTAPPRGGRDLKSAVLVGVGLLVTALVGLVWLPWLLVLLVVALLIGGVGEIALAVRQIGMDVPRPPLWIGAAVMPLAAWTGGIPALFLALMAAILLMCAWTAATRRRPTGQFMLAGVFVLLWAPFLLSFAVALLDQPRGNLMVACLLLMVVSNDTFGYIVGYRWGRTPIAPRISPKKSWEGALGSLVGSVAVGTVLVPLLIGQPWWSGALLGAATVAAATAGDFSESMVKRELGIKDMSSALPGHGGIMDRLDSLVFAAPVAYTVLALPLL</sequence>
<dbReference type="GO" id="GO:0004605">
    <property type="term" value="F:phosphatidate cytidylyltransferase activity"/>
    <property type="evidence" value="ECO:0007669"/>
    <property type="project" value="UniProtKB-EC"/>
</dbReference>
<evidence type="ECO:0000313" key="20">
    <source>
        <dbReference type="Proteomes" id="UP000560081"/>
    </source>
</evidence>
<comment type="catalytic activity">
    <reaction evidence="1 18">
        <text>a 1,2-diacyl-sn-glycero-3-phosphate + CTP + H(+) = a CDP-1,2-diacyl-sn-glycerol + diphosphate</text>
        <dbReference type="Rhea" id="RHEA:16229"/>
        <dbReference type="ChEBI" id="CHEBI:15378"/>
        <dbReference type="ChEBI" id="CHEBI:33019"/>
        <dbReference type="ChEBI" id="CHEBI:37563"/>
        <dbReference type="ChEBI" id="CHEBI:58332"/>
        <dbReference type="ChEBI" id="CHEBI:58608"/>
        <dbReference type="EC" id="2.7.7.41"/>
    </reaction>
</comment>
<name>A0A4Y8X4W5_9MICC</name>
<evidence type="ECO:0000256" key="18">
    <source>
        <dbReference type="RuleBase" id="RU003938"/>
    </source>
</evidence>
<dbReference type="RefSeq" id="WP_135028451.1">
    <property type="nucleotide sequence ID" value="NZ_BMLA01000001.1"/>
</dbReference>
<evidence type="ECO:0000256" key="7">
    <source>
        <dbReference type="ARBA" id="ARBA00019373"/>
    </source>
</evidence>
<keyword evidence="10 18" id="KW-0808">Transferase</keyword>
<keyword evidence="9" id="KW-0444">Lipid biosynthesis</keyword>
<evidence type="ECO:0000256" key="9">
    <source>
        <dbReference type="ARBA" id="ARBA00022516"/>
    </source>
</evidence>
<evidence type="ECO:0000256" key="2">
    <source>
        <dbReference type="ARBA" id="ARBA00004651"/>
    </source>
</evidence>
<organism evidence="19 20">
    <name type="scientific">Micrococcus flavus</name>
    <dbReference type="NCBI Taxonomy" id="384602"/>
    <lineage>
        <taxon>Bacteria</taxon>
        <taxon>Bacillati</taxon>
        <taxon>Actinomycetota</taxon>
        <taxon>Actinomycetes</taxon>
        <taxon>Micrococcales</taxon>
        <taxon>Micrococcaceae</taxon>
        <taxon>Micrococcus</taxon>
    </lineage>
</organism>
<comment type="pathway">
    <text evidence="4">Lipid metabolism.</text>
</comment>
<dbReference type="EC" id="2.7.7.41" evidence="6 18"/>
<protein>
    <recommendedName>
        <fullName evidence="7 18">Phosphatidate cytidylyltransferase</fullName>
        <ecNumber evidence="6 18">2.7.7.41</ecNumber>
    </recommendedName>
</protein>
<dbReference type="PROSITE" id="PS01315">
    <property type="entry name" value="CDS"/>
    <property type="match status" value="1"/>
</dbReference>
<dbReference type="InterPro" id="IPR000374">
    <property type="entry name" value="PC_trans"/>
</dbReference>
<reference evidence="19 20" key="1">
    <citation type="submission" date="2020-08" db="EMBL/GenBank/DDBJ databases">
        <title>Sequencing the genomes of 1000 actinobacteria strains.</title>
        <authorList>
            <person name="Klenk H.-P."/>
        </authorList>
    </citation>
    <scope>NUCLEOTIDE SEQUENCE [LARGE SCALE GENOMIC DNA]</scope>
    <source>
        <strain evidence="19 20">DSM 19079</strain>
    </source>
</reference>
<evidence type="ECO:0000256" key="6">
    <source>
        <dbReference type="ARBA" id="ARBA00012487"/>
    </source>
</evidence>
<keyword evidence="14" id="KW-0443">Lipid metabolism</keyword>
<keyword evidence="13" id="KW-1133">Transmembrane helix</keyword>
<evidence type="ECO:0000256" key="15">
    <source>
        <dbReference type="ARBA" id="ARBA00023136"/>
    </source>
</evidence>
<evidence type="ECO:0000256" key="17">
    <source>
        <dbReference type="ARBA" id="ARBA00023264"/>
    </source>
</evidence>
<dbReference type="Proteomes" id="UP000560081">
    <property type="component" value="Unassembled WGS sequence"/>
</dbReference>
<keyword evidence="17" id="KW-1208">Phospholipid metabolism</keyword>
<evidence type="ECO:0000256" key="5">
    <source>
        <dbReference type="ARBA" id="ARBA00010185"/>
    </source>
</evidence>
<evidence type="ECO:0000313" key="19">
    <source>
        <dbReference type="EMBL" id="MBB4883168.1"/>
    </source>
</evidence>